<dbReference type="GO" id="GO:0061809">
    <property type="term" value="F:NAD+ nucleosidase activity, cyclic ADP-ribose generating"/>
    <property type="evidence" value="ECO:0007669"/>
    <property type="project" value="UniProtKB-EC"/>
</dbReference>
<dbReference type="Proteomes" id="UP001159364">
    <property type="component" value="Linkage Group LG04"/>
</dbReference>
<dbReference type="InterPro" id="IPR035897">
    <property type="entry name" value="Toll_tir_struct_dom_sf"/>
</dbReference>
<dbReference type="InterPro" id="IPR058192">
    <property type="entry name" value="WHD_ROQ1-like"/>
</dbReference>
<dbReference type="FunFam" id="1.10.8.430:FF:000002">
    <property type="entry name" value="Disease resistance protein (TIR-NBS-LRR class)"/>
    <property type="match status" value="1"/>
</dbReference>
<evidence type="ECO:0000256" key="1">
    <source>
        <dbReference type="ARBA" id="ARBA00011982"/>
    </source>
</evidence>
<dbReference type="PANTHER" id="PTHR11017">
    <property type="entry name" value="LEUCINE-RICH REPEAT-CONTAINING PROTEIN"/>
    <property type="match status" value="1"/>
</dbReference>
<feature type="domain" description="TIR" evidence="8">
    <location>
        <begin position="9"/>
        <end position="175"/>
    </location>
</feature>
<dbReference type="InterPro" id="IPR027417">
    <property type="entry name" value="P-loop_NTPase"/>
</dbReference>
<evidence type="ECO:0000256" key="6">
    <source>
        <dbReference type="ARBA" id="ARBA00023027"/>
    </source>
</evidence>
<dbReference type="Pfam" id="PF00931">
    <property type="entry name" value="NB-ARC"/>
    <property type="match status" value="1"/>
</dbReference>
<dbReference type="GO" id="GO:0007165">
    <property type="term" value="P:signal transduction"/>
    <property type="evidence" value="ECO:0007669"/>
    <property type="project" value="InterPro"/>
</dbReference>
<evidence type="ECO:0000256" key="2">
    <source>
        <dbReference type="ARBA" id="ARBA00022614"/>
    </source>
</evidence>
<reference evidence="9 10" key="1">
    <citation type="submission" date="2021-09" db="EMBL/GenBank/DDBJ databases">
        <title>Genomic insights and catalytic innovation underlie evolution of tropane alkaloids biosynthesis.</title>
        <authorList>
            <person name="Wang Y.-J."/>
            <person name="Tian T."/>
            <person name="Huang J.-P."/>
            <person name="Huang S.-X."/>
        </authorList>
    </citation>
    <scope>NUCLEOTIDE SEQUENCE [LARGE SCALE GENOMIC DNA]</scope>
    <source>
        <strain evidence="9">KIB-2018</strain>
        <tissue evidence="9">Leaf</tissue>
    </source>
</reference>
<dbReference type="PANTHER" id="PTHR11017:SF479">
    <property type="entry name" value="DISEASE RESISTANCE PROTEIN (TIR-NBS-LRR CLASS) FAMILY"/>
    <property type="match status" value="1"/>
</dbReference>
<dbReference type="PROSITE" id="PS50104">
    <property type="entry name" value="TIR"/>
    <property type="match status" value="1"/>
</dbReference>
<keyword evidence="3" id="KW-0677">Repeat</keyword>
<dbReference type="EMBL" id="JAIWQS010000004">
    <property type="protein sequence ID" value="KAJ8768142.1"/>
    <property type="molecule type" value="Genomic_DNA"/>
</dbReference>
<sequence>MASSSSLASHYDVFLNFRGEDTRRSFTSHLYAALLQKDLQTFFDEDDLKRGDEIVRSLPQAIQNSTVAVLVFSKDYASSSWCLDELAEIIACHRSHGQIVIPVFYEINPSHLRRISDDVEAAFVKHEQNPDKAHKIPRWRDALITASNLCGFHSDQFRNDHMLINKIVEDILEKLNRAMACDDFEQLVGMDSRVREIKEAFLINPLKISILGIWGMGGIGKTTTAEVIYHEMSHQFRDRCILHDVRQNSEIGGIKKLHEEFISKVLGEKDSVQYTFSVDRGSFLIRRLSRTKMLILLDDVNDPMQLEPLIGTPCWFGPGSIILVTSRNKQIFRGMTECIYEIKPLNYDESLQLFSKSAFKQKYPKEDYVSLSNSIVEYARGNPLALKVLGSSLIGKKQNEWRSALNQLSKVSNKDIQNVLQISYNNLNRAEKDVFLDIACFFKSASVDVVKKVLKSCDIDADIIISVLEDKCLVSTSERDILEMHDLLQKMGKEIVLQEAKYPNQRSRLWDSEDIYEVFVRNKVRYSNFTFFIINSVL</sequence>
<dbReference type="GO" id="GO:0006952">
    <property type="term" value="P:defense response"/>
    <property type="evidence" value="ECO:0007669"/>
    <property type="project" value="UniProtKB-KW"/>
</dbReference>
<dbReference type="AlphaFoldDB" id="A0AAV8TMG3"/>
<dbReference type="InterPro" id="IPR002182">
    <property type="entry name" value="NB-ARC"/>
</dbReference>
<dbReference type="FunFam" id="3.40.50.10140:FF:000007">
    <property type="entry name" value="Disease resistance protein (TIR-NBS-LRR class)"/>
    <property type="match status" value="1"/>
</dbReference>
<dbReference type="InterPro" id="IPR044974">
    <property type="entry name" value="Disease_R_plants"/>
</dbReference>
<dbReference type="Pfam" id="PF23282">
    <property type="entry name" value="WHD_ROQ1"/>
    <property type="match status" value="1"/>
</dbReference>
<evidence type="ECO:0000256" key="7">
    <source>
        <dbReference type="ARBA" id="ARBA00047304"/>
    </source>
</evidence>
<dbReference type="SUPFAM" id="SSF52540">
    <property type="entry name" value="P-loop containing nucleoside triphosphate hydrolases"/>
    <property type="match status" value="1"/>
</dbReference>
<keyword evidence="4" id="KW-0378">Hydrolase</keyword>
<dbReference type="Gene3D" id="3.40.50.10140">
    <property type="entry name" value="Toll/interleukin-1 receptor homology (TIR) domain"/>
    <property type="match status" value="1"/>
</dbReference>
<evidence type="ECO:0000313" key="9">
    <source>
        <dbReference type="EMBL" id="KAJ8768142.1"/>
    </source>
</evidence>
<keyword evidence="2" id="KW-0433">Leucine-rich repeat</keyword>
<proteinExistence type="predicted"/>
<comment type="catalytic activity">
    <reaction evidence="7">
        <text>NAD(+) + H2O = ADP-D-ribose + nicotinamide + H(+)</text>
        <dbReference type="Rhea" id="RHEA:16301"/>
        <dbReference type="ChEBI" id="CHEBI:15377"/>
        <dbReference type="ChEBI" id="CHEBI:15378"/>
        <dbReference type="ChEBI" id="CHEBI:17154"/>
        <dbReference type="ChEBI" id="CHEBI:57540"/>
        <dbReference type="ChEBI" id="CHEBI:57967"/>
        <dbReference type="EC" id="3.2.2.6"/>
    </reaction>
    <physiologicalReaction direction="left-to-right" evidence="7">
        <dbReference type="Rhea" id="RHEA:16302"/>
    </physiologicalReaction>
</comment>
<dbReference type="Gene3D" id="3.40.50.300">
    <property type="entry name" value="P-loop containing nucleotide triphosphate hydrolases"/>
    <property type="match status" value="1"/>
</dbReference>
<dbReference type="InterPro" id="IPR036390">
    <property type="entry name" value="WH_DNA-bd_sf"/>
</dbReference>
<keyword evidence="6" id="KW-0520">NAD</keyword>
<keyword evidence="10" id="KW-1185">Reference proteome</keyword>
<evidence type="ECO:0000256" key="5">
    <source>
        <dbReference type="ARBA" id="ARBA00022821"/>
    </source>
</evidence>
<keyword evidence="5" id="KW-0611">Plant defense</keyword>
<name>A0AAV8TMG3_9ROSI</name>
<dbReference type="Gene3D" id="1.10.8.430">
    <property type="entry name" value="Helical domain of apoptotic protease-activating factors"/>
    <property type="match status" value="1"/>
</dbReference>
<dbReference type="EC" id="3.2.2.6" evidence="1"/>
<dbReference type="PRINTS" id="PR00364">
    <property type="entry name" value="DISEASERSIST"/>
</dbReference>
<evidence type="ECO:0000256" key="4">
    <source>
        <dbReference type="ARBA" id="ARBA00022801"/>
    </source>
</evidence>
<protein>
    <recommendedName>
        <fullName evidence="1">ADP-ribosyl cyclase/cyclic ADP-ribose hydrolase</fullName>
        <ecNumber evidence="1">3.2.2.6</ecNumber>
    </recommendedName>
</protein>
<dbReference type="SUPFAM" id="SSF46785">
    <property type="entry name" value="Winged helix' DNA-binding domain"/>
    <property type="match status" value="1"/>
</dbReference>
<gene>
    <name evidence="9" type="ORF">K2173_021082</name>
</gene>
<accession>A0AAV8TMG3</accession>
<evidence type="ECO:0000259" key="8">
    <source>
        <dbReference type="PROSITE" id="PS50104"/>
    </source>
</evidence>
<dbReference type="Pfam" id="PF01582">
    <property type="entry name" value="TIR"/>
    <property type="match status" value="1"/>
</dbReference>
<comment type="caution">
    <text evidence="9">The sequence shown here is derived from an EMBL/GenBank/DDBJ whole genome shotgun (WGS) entry which is preliminary data.</text>
</comment>
<evidence type="ECO:0000256" key="3">
    <source>
        <dbReference type="ARBA" id="ARBA00022737"/>
    </source>
</evidence>
<evidence type="ECO:0000313" key="10">
    <source>
        <dbReference type="Proteomes" id="UP001159364"/>
    </source>
</evidence>
<organism evidence="9 10">
    <name type="scientific">Erythroxylum novogranatense</name>
    <dbReference type="NCBI Taxonomy" id="1862640"/>
    <lineage>
        <taxon>Eukaryota</taxon>
        <taxon>Viridiplantae</taxon>
        <taxon>Streptophyta</taxon>
        <taxon>Embryophyta</taxon>
        <taxon>Tracheophyta</taxon>
        <taxon>Spermatophyta</taxon>
        <taxon>Magnoliopsida</taxon>
        <taxon>eudicotyledons</taxon>
        <taxon>Gunneridae</taxon>
        <taxon>Pentapetalae</taxon>
        <taxon>rosids</taxon>
        <taxon>fabids</taxon>
        <taxon>Malpighiales</taxon>
        <taxon>Erythroxylaceae</taxon>
        <taxon>Erythroxylum</taxon>
    </lineage>
</organism>
<dbReference type="SMART" id="SM00255">
    <property type="entry name" value="TIR"/>
    <property type="match status" value="1"/>
</dbReference>
<dbReference type="InterPro" id="IPR000157">
    <property type="entry name" value="TIR_dom"/>
</dbReference>
<dbReference type="InterPro" id="IPR042197">
    <property type="entry name" value="Apaf_helical"/>
</dbReference>
<dbReference type="GO" id="GO:0043531">
    <property type="term" value="F:ADP binding"/>
    <property type="evidence" value="ECO:0007669"/>
    <property type="project" value="InterPro"/>
</dbReference>
<dbReference type="SUPFAM" id="SSF52200">
    <property type="entry name" value="Toll/Interleukin receptor TIR domain"/>
    <property type="match status" value="1"/>
</dbReference>